<dbReference type="Pfam" id="PF00201">
    <property type="entry name" value="UDPGT"/>
    <property type="match status" value="1"/>
</dbReference>
<sequence>MAMETREEMSSGGKGGRSRLLILFPTPFEGHITPMLQLATILRSKGFSITIVHTLFNSPDPSKHPDFHFEPIPDGLTADELTTGALLHHTLNVKCEKPFRDCLTRMIMSTNSGNEIVSCIISDLLMYFTQSVADELKLPRLALRAGSLTSFAAFAAFPLLLEKGILPIKDTQCEEVIPDLEPLRVKDLPEFHSKDPKGIFQFVSNMVEGTKGSSGFICNTFQDLEEATLSKLRKDLPCQIFPIGPLYLYSSSSSASASCSSLKKQDYTCMAWLEKQAPRSVIYVSFGSVVVMEQEEAEETMWGLLDSKQPFLLVLRRDSVRGSDGPVQLPQGFEEEMIDGGRGLIVEWAPQRQVLAHPAVGGFWTHCGWNSTLESVSEGVPMLCSPFFGDQRVNARCITHVLRIGLQLDQKGLNRAEIAKAVRKLLMVDDEGAETAKELRIRAEALKEKARQSIREFGSSYESVNSLVDHILSFQLVLN</sequence>
<dbReference type="FunFam" id="3.40.50.2000:FF:000120">
    <property type="entry name" value="UDP-glycosyltransferase 76C1"/>
    <property type="match status" value="1"/>
</dbReference>
<proteinExistence type="inferred from homology"/>
<evidence type="ECO:0000313" key="4">
    <source>
        <dbReference type="Proteomes" id="UP000825729"/>
    </source>
</evidence>
<keyword evidence="2" id="KW-0808">Transferase</keyword>
<comment type="caution">
    <text evidence="3">The sequence shown here is derived from an EMBL/GenBank/DDBJ whole genome shotgun (WGS) entry which is preliminary data.</text>
</comment>
<dbReference type="CDD" id="cd03784">
    <property type="entry name" value="GT1_Gtf-like"/>
    <property type="match status" value="1"/>
</dbReference>
<evidence type="ECO:0000256" key="1">
    <source>
        <dbReference type="ARBA" id="ARBA00009995"/>
    </source>
</evidence>
<dbReference type="AlphaFoldDB" id="A0AAV7EWG9"/>
<dbReference type="SUPFAM" id="SSF53756">
    <property type="entry name" value="UDP-Glycosyltransferase/glycogen phosphorylase"/>
    <property type="match status" value="1"/>
</dbReference>
<dbReference type="PANTHER" id="PTHR11926">
    <property type="entry name" value="GLUCOSYL/GLUCURONOSYL TRANSFERASES"/>
    <property type="match status" value="1"/>
</dbReference>
<dbReference type="InterPro" id="IPR002213">
    <property type="entry name" value="UDP_glucos_trans"/>
</dbReference>
<name>A0AAV7EWG9_ARIFI</name>
<keyword evidence="4" id="KW-1185">Reference proteome</keyword>
<evidence type="ECO:0000256" key="2">
    <source>
        <dbReference type="ARBA" id="ARBA00022679"/>
    </source>
</evidence>
<dbReference type="GO" id="GO:0080043">
    <property type="term" value="F:quercetin 3-O-glucosyltransferase activity"/>
    <property type="evidence" value="ECO:0007669"/>
    <property type="project" value="TreeGrafter"/>
</dbReference>
<reference evidence="3 4" key="1">
    <citation type="submission" date="2021-07" db="EMBL/GenBank/DDBJ databases">
        <title>The Aristolochia fimbriata genome: insights into angiosperm evolution, floral development and chemical biosynthesis.</title>
        <authorList>
            <person name="Jiao Y."/>
        </authorList>
    </citation>
    <scope>NUCLEOTIDE SEQUENCE [LARGE SCALE GENOMIC DNA]</scope>
    <source>
        <strain evidence="3">IBCAS-2021</strain>
        <tissue evidence="3">Leaf</tissue>
    </source>
</reference>
<accession>A0AAV7EWG9</accession>
<evidence type="ECO:0000313" key="3">
    <source>
        <dbReference type="EMBL" id="KAG9453230.1"/>
    </source>
</evidence>
<dbReference type="EMBL" id="JAINDJ010000003">
    <property type="protein sequence ID" value="KAG9453230.1"/>
    <property type="molecule type" value="Genomic_DNA"/>
</dbReference>
<protein>
    <submittedName>
        <fullName evidence="3">Uncharacterized protein</fullName>
    </submittedName>
</protein>
<organism evidence="3 4">
    <name type="scientific">Aristolochia fimbriata</name>
    <name type="common">White veined hardy Dutchman's pipe vine</name>
    <dbReference type="NCBI Taxonomy" id="158543"/>
    <lineage>
        <taxon>Eukaryota</taxon>
        <taxon>Viridiplantae</taxon>
        <taxon>Streptophyta</taxon>
        <taxon>Embryophyta</taxon>
        <taxon>Tracheophyta</taxon>
        <taxon>Spermatophyta</taxon>
        <taxon>Magnoliopsida</taxon>
        <taxon>Magnoliidae</taxon>
        <taxon>Piperales</taxon>
        <taxon>Aristolochiaceae</taxon>
        <taxon>Aristolochia</taxon>
    </lineage>
</organism>
<dbReference type="PANTHER" id="PTHR11926:SF1374">
    <property type="entry name" value="UDP-GLYCOSYLTRANSFERASE 76F1-RELATED"/>
    <property type="match status" value="1"/>
</dbReference>
<dbReference type="Gene3D" id="3.40.50.2000">
    <property type="entry name" value="Glycogen Phosphorylase B"/>
    <property type="match status" value="2"/>
</dbReference>
<dbReference type="FunFam" id="3.40.50.2000:FF:000040">
    <property type="entry name" value="UDP-glycosyltransferase 76C1"/>
    <property type="match status" value="1"/>
</dbReference>
<dbReference type="GO" id="GO:0080044">
    <property type="term" value="F:quercetin 7-O-glucosyltransferase activity"/>
    <property type="evidence" value="ECO:0007669"/>
    <property type="project" value="TreeGrafter"/>
</dbReference>
<dbReference type="Proteomes" id="UP000825729">
    <property type="component" value="Unassembled WGS sequence"/>
</dbReference>
<gene>
    <name evidence="3" type="ORF">H6P81_006134</name>
</gene>
<comment type="similarity">
    <text evidence="1">Belongs to the UDP-glycosyltransferase family.</text>
</comment>